<organism evidence="2 3">
    <name type="scientific">Caerostris darwini</name>
    <dbReference type="NCBI Taxonomy" id="1538125"/>
    <lineage>
        <taxon>Eukaryota</taxon>
        <taxon>Metazoa</taxon>
        <taxon>Ecdysozoa</taxon>
        <taxon>Arthropoda</taxon>
        <taxon>Chelicerata</taxon>
        <taxon>Arachnida</taxon>
        <taxon>Araneae</taxon>
        <taxon>Araneomorphae</taxon>
        <taxon>Entelegynae</taxon>
        <taxon>Araneoidea</taxon>
        <taxon>Araneidae</taxon>
        <taxon>Caerostris</taxon>
    </lineage>
</organism>
<proteinExistence type="predicted"/>
<keyword evidence="3" id="KW-1185">Reference proteome</keyword>
<name>A0AAV4UEB6_9ARAC</name>
<protein>
    <recommendedName>
        <fullName evidence="4">Secreted protein</fullName>
    </recommendedName>
</protein>
<evidence type="ECO:0000313" key="3">
    <source>
        <dbReference type="Proteomes" id="UP001054837"/>
    </source>
</evidence>
<gene>
    <name evidence="2" type="ORF">CDAR_250511</name>
</gene>
<sequence length="95" mass="10208">MKMMGPKIRGLLSLVLCIDPCTVNPMPTIRSRLAGLSRFSLTAAEEGWGDVGAADYRVKSPYHKGTACSAMSGARDEFVRGEGARGGSKRKFSNQ</sequence>
<feature type="signal peptide" evidence="1">
    <location>
        <begin position="1"/>
        <end position="25"/>
    </location>
</feature>
<evidence type="ECO:0000313" key="2">
    <source>
        <dbReference type="EMBL" id="GIY56117.1"/>
    </source>
</evidence>
<keyword evidence="1" id="KW-0732">Signal</keyword>
<accession>A0AAV4UEB6</accession>
<dbReference type="Proteomes" id="UP001054837">
    <property type="component" value="Unassembled WGS sequence"/>
</dbReference>
<reference evidence="2 3" key="1">
    <citation type="submission" date="2021-06" db="EMBL/GenBank/DDBJ databases">
        <title>Caerostris darwini draft genome.</title>
        <authorList>
            <person name="Kono N."/>
            <person name="Arakawa K."/>
        </authorList>
    </citation>
    <scope>NUCLEOTIDE SEQUENCE [LARGE SCALE GENOMIC DNA]</scope>
</reference>
<evidence type="ECO:0008006" key="4">
    <source>
        <dbReference type="Google" id="ProtNLM"/>
    </source>
</evidence>
<dbReference type="AlphaFoldDB" id="A0AAV4UEB6"/>
<comment type="caution">
    <text evidence="2">The sequence shown here is derived from an EMBL/GenBank/DDBJ whole genome shotgun (WGS) entry which is preliminary data.</text>
</comment>
<evidence type="ECO:0000256" key="1">
    <source>
        <dbReference type="SAM" id="SignalP"/>
    </source>
</evidence>
<feature type="chain" id="PRO_5043315873" description="Secreted protein" evidence="1">
    <location>
        <begin position="26"/>
        <end position="95"/>
    </location>
</feature>
<dbReference type="EMBL" id="BPLQ01011162">
    <property type="protein sequence ID" value="GIY56117.1"/>
    <property type="molecule type" value="Genomic_DNA"/>
</dbReference>